<evidence type="ECO:0000256" key="3">
    <source>
        <dbReference type="ARBA" id="ARBA00010136"/>
    </source>
</evidence>
<evidence type="ECO:0000313" key="17">
    <source>
        <dbReference type="Proteomes" id="UP000187486"/>
    </source>
</evidence>
<dbReference type="PANTHER" id="PTHR11533:SF297">
    <property type="entry name" value="AMINOPEPTIDASE N"/>
    <property type="match status" value="1"/>
</dbReference>
<dbReference type="InterPro" id="IPR027268">
    <property type="entry name" value="Peptidase_M4/M1_CTD_sf"/>
</dbReference>
<dbReference type="GO" id="GO:0016285">
    <property type="term" value="F:alanyl aminopeptidase activity"/>
    <property type="evidence" value="ECO:0007669"/>
    <property type="project" value="UniProtKB-EC"/>
</dbReference>
<keyword evidence="8" id="KW-0378">Hydrolase</keyword>
<dbReference type="InterPro" id="IPR042097">
    <property type="entry name" value="Aminopeptidase_N-like_N_sf"/>
</dbReference>
<reference evidence="16 17" key="1">
    <citation type="submission" date="2016-01" db="EMBL/GenBank/DDBJ databases">
        <title>Amycolatopsis coloradensis genome sequencing and assembly.</title>
        <authorList>
            <person name="Mayilraj S."/>
        </authorList>
    </citation>
    <scope>NUCLEOTIDE SEQUENCE [LARGE SCALE GENOMIC DNA]</scope>
    <source>
        <strain evidence="16 17">DSM 44225</strain>
    </source>
</reference>
<evidence type="ECO:0000256" key="9">
    <source>
        <dbReference type="ARBA" id="ARBA00022833"/>
    </source>
</evidence>
<keyword evidence="9" id="KW-0862">Zinc</keyword>
<dbReference type="SUPFAM" id="SSF55486">
    <property type="entry name" value="Metalloproteases ('zincins'), catalytic domain"/>
    <property type="match status" value="1"/>
</dbReference>
<evidence type="ECO:0000256" key="6">
    <source>
        <dbReference type="ARBA" id="ARBA00022670"/>
    </source>
</evidence>
<keyword evidence="17" id="KW-1185">Reference proteome</keyword>
<dbReference type="SUPFAM" id="SSF63737">
    <property type="entry name" value="Leukotriene A4 hydrolase N-terminal domain"/>
    <property type="match status" value="1"/>
</dbReference>
<dbReference type="GO" id="GO:0006508">
    <property type="term" value="P:proteolysis"/>
    <property type="evidence" value="ECO:0007669"/>
    <property type="project" value="UniProtKB-KW"/>
</dbReference>
<dbReference type="EMBL" id="MQUQ01000029">
    <property type="protein sequence ID" value="OLZ43841.1"/>
    <property type="molecule type" value="Genomic_DNA"/>
</dbReference>
<feature type="domain" description="Peptidase M1 membrane alanine aminopeptidase" evidence="14">
    <location>
        <begin position="275"/>
        <end position="458"/>
    </location>
</feature>
<name>A0A1R0KF73_9PSEU</name>
<evidence type="ECO:0000256" key="5">
    <source>
        <dbReference type="ARBA" id="ARBA00015611"/>
    </source>
</evidence>
<sequence>MISKASAQPSPGADTSGDSYLPHHGNGGYRVRHYDLELDYKIGPNRLSAFAAITAEATQALSRFTLDFGDFRINRVLVNGKPAKYTRRGHKLHVKPAKSLPLGSKFLAEIYYVGNPRPLSGLWGDIGWDELTDGSLVASQPVGAPSWYPCNDHPADKATYRVALTTSSPYLVAITGNLVSRHERASTTKWVFERPEPTATYLMSVQIGRYDDVELVSGPQPGWLSLPSVSAYRISLDGDSVLASVPQRAAVPPRLRRPFERDFGRQGRIMDSLQRLFGPYPFDEYVIVVTDDDLDDPIEAQGMSIFGANHVDGRRTHERLVVHELAHQWFGNSLTVADWRHIWLNEGFATYAEWLWSEESGGQSAHTLARTWHARMQAKPADLRLADPGVSRMFDERVYKRGGLLLHALRCVVGDAVFFPLVKAWAVENRHGLVTTAAFVALAERFAGRSLDAFFEAWLDAAALPPLPPPSPLPPAPL</sequence>
<evidence type="ECO:0000259" key="14">
    <source>
        <dbReference type="Pfam" id="PF01433"/>
    </source>
</evidence>
<feature type="domain" description="Aminopeptidase N-like N-terminal" evidence="15">
    <location>
        <begin position="33"/>
        <end position="202"/>
    </location>
</feature>
<dbReference type="Gene3D" id="1.10.390.10">
    <property type="entry name" value="Neutral Protease Domain 2"/>
    <property type="match status" value="1"/>
</dbReference>
<dbReference type="InterPro" id="IPR045357">
    <property type="entry name" value="Aminopeptidase_N-like_N"/>
</dbReference>
<comment type="caution">
    <text evidence="16">The sequence shown here is derived from an EMBL/GenBank/DDBJ whole genome shotgun (WGS) entry which is preliminary data.</text>
</comment>
<dbReference type="PRINTS" id="PR00756">
    <property type="entry name" value="ALADIPTASE"/>
</dbReference>
<evidence type="ECO:0000256" key="13">
    <source>
        <dbReference type="SAM" id="MobiDB-lite"/>
    </source>
</evidence>
<feature type="region of interest" description="Disordered" evidence="13">
    <location>
        <begin position="1"/>
        <end position="22"/>
    </location>
</feature>
<evidence type="ECO:0000256" key="8">
    <source>
        <dbReference type="ARBA" id="ARBA00022801"/>
    </source>
</evidence>
<accession>A0A1R0KF73</accession>
<dbReference type="Pfam" id="PF17900">
    <property type="entry name" value="Peptidase_M1_N"/>
    <property type="match status" value="1"/>
</dbReference>
<dbReference type="PANTHER" id="PTHR11533">
    <property type="entry name" value="PROTEASE M1 ZINC METALLOPROTEASE"/>
    <property type="match status" value="1"/>
</dbReference>
<dbReference type="GO" id="GO:0008237">
    <property type="term" value="F:metallopeptidase activity"/>
    <property type="evidence" value="ECO:0007669"/>
    <property type="project" value="UniProtKB-KW"/>
</dbReference>
<comment type="catalytic activity">
    <reaction evidence="1">
        <text>Release of an N-terminal amino acid, Xaa-|-Yaa- from a peptide, amide or arylamide. Xaa is preferably Ala, but may be most amino acids including Pro (slow action). When a terminal hydrophobic residue is followed by a prolyl residue, the two may be released as an intact Xaa-Pro dipeptide.</text>
        <dbReference type="EC" id="3.4.11.2"/>
    </reaction>
</comment>
<dbReference type="RefSeq" id="WP_076167970.1">
    <property type="nucleotide sequence ID" value="NZ_JBEZVB010000039.1"/>
</dbReference>
<dbReference type="Proteomes" id="UP000187486">
    <property type="component" value="Unassembled WGS sequence"/>
</dbReference>
<evidence type="ECO:0000256" key="10">
    <source>
        <dbReference type="ARBA" id="ARBA00023049"/>
    </source>
</evidence>
<comment type="cofactor">
    <cofactor evidence="2">
        <name>Zn(2+)</name>
        <dbReference type="ChEBI" id="CHEBI:29105"/>
    </cofactor>
</comment>
<protein>
    <recommendedName>
        <fullName evidence="5">Aminopeptidase N</fullName>
        <ecNumber evidence="4">3.4.11.2</ecNumber>
    </recommendedName>
    <alternativeName>
        <fullName evidence="11">Alanine aminopeptidase</fullName>
    </alternativeName>
    <alternativeName>
        <fullName evidence="12">Lysyl aminopeptidase</fullName>
    </alternativeName>
</protein>
<dbReference type="Pfam" id="PF01433">
    <property type="entry name" value="Peptidase_M1"/>
    <property type="match status" value="1"/>
</dbReference>
<dbReference type="Gene3D" id="2.60.40.1730">
    <property type="entry name" value="tricorn interacting facor f3 domain"/>
    <property type="match status" value="1"/>
</dbReference>
<evidence type="ECO:0000256" key="11">
    <source>
        <dbReference type="ARBA" id="ARBA00029811"/>
    </source>
</evidence>
<keyword evidence="6" id="KW-0645">Protease</keyword>
<evidence type="ECO:0000313" key="16">
    <source>
        <dbReference type="EMBL" id="OLZ43841.1"/>
    </source>
</evidence>
<gene>
    <name evidence="16" type="ORF">BS329_37980</name>
</gene>
<dbReference type="InterPro" id="IPR001930">
    <property type="entry name" value="Peptidase_M1"/>
</dbReference>
<dbReference type="AlphaFoldDB" id="A0A1R0KF73"/>
<dbReference type="GO" id="GO:0008270">
    <property type="term" value="F:zinc ion binding"/>
    <property type="evidence" value="ECO:0007669"/>
    <property type="project" value="InterPro"/>
</dbReference>
<dbReference type="EC" id="3.4.11.2" evidence="4"/>
<evidence type="ECO:0000256" key="7">
    <source>
        <dbReference type="ARBA" id="ARBA00022723"/>
    </source>
</evidence>
<organism evidence="16 17">
    <name type="scientific">Amycolatopsis coloradensis</name>
    <dbReference type="NCBI Taxonomy" id="76021"/>
    <lineage>
        <taxon>Bacteria</taxon>
        <taxon>Bacillati</taxon>
        <taxon>Actinomycetota</taxon>
        <taxon>Actinomycetes</taxon>
        <taxon>Pseudonocardiales</taxon>
        <taxon>Pseudonocardiaceae</taxon>
        <taxon>Amycolatopsis</taxon>
    </lineage>
</organism>
<dbReference type="InterPro" id="IPR014782">
    <property type="entry name" value="Peptidase_M1_dom"/>
</dbReference>
<dbReference type="STRING" id="76021.BS329_37980"/>
<evidence type="ECO:0000256" key="4">
    <source>
        <dbReference type="ARBA" id="ARBA00012564"/>
    </source>
</evidence>
<proteinExistence type="inferred from homology"/>
<dbReference type="CDD" id="cd09603">
    <property type="entry name" value="M1_APN_like"/>
    <property type="match status" value="1"/>
</dbReference>
<evidence type="ECO:0000259" key="15">
    <source>
        <dbReference type="Pfam" id="PF17900"/>
    </source>
</evidence>
<keyword evidence="7" id="KW-0479">Metal-binding</keyword>
<dbReference type="InterPro" id="IPR050344">
    <property type="entry name" value="Peptidase_M1_aminopeptidases"/>
</dbReference>
<evidence type="ECO:0000256" key="1">
    <source>
        <dbReference type="ARBA" id="ARBA00000098"/>
    </source>
</evidence>
<dbReference type="OrthoDB" id="100605at2"/>
<comment type="similarity">
    <text evidence="3">Belongs to the peptidase M1 family.</text>
</comment>
<evidence type="ECO:0000256" key="2">
    <source>
        <dbReference type="ARBA" id="ARBA00001947"/>
    </source>
</evidence>
<evidence type="ECO:0000256" key="12">
    <source>
        <dbReference type="ARBA" id="ARBA00031533"/>
    </source>
</evidence>
<keyword evidence="10" id="KW-0482">Metalloprotease</keyword>